<dbReference type="Proteomes" id="UP001526426">
    <property type="component" value="Unassembled WGS sequence"/>
</dbReference>
<gene>
    <name evidence="2" type="ORF">K4A83_22155</name>
</gene>
<proteinExistence type="predicted"/>
<feature type="transmembrane region" description="Helical" evidence="1">
    <location>
        <begin position="36"/>
        <end position="57"/>
    </location>
</feature>
<evidence type="ECO:0000313" key="2">
    <source>
        <dbReference type="EMBL" id="MCW6038934.1"/>
    </source>
</evidence>
<keyword evidence="1" id="KW-0472">Membrane</keyword>
<organism evidence="2 3">
    <name type="scientific">Spirulina subsalsa FACHB-351</name>
    <dbReference type="NCBI Taxonomy" id="234711"/>
    <lineage>
        <taxon>Bacteria</taxon>
        <taxon>Bacillati</taxon>
        <taxon>Cyanobacteriota</taxon>
        <taxon>Cyanophyceae</taxon>
        <taxon>Spirulinales</taxon>
        <taxon>Spirulinaceae</taxon>
        <taxon>Spirulina</taxon>
    </lineage>
</organism>
<accession>A0ABT3LCV2</accession>
<dbReference type="RefSeq" id="WP_265266881.1">
    <property type="nucleotide sequence ID" value="NZ_JAIHOM010000211.1"/>
</dbReference>
<dbReference type="EMBL" id="JAIHOM010000211">
    <property type="protein sequence ID" value="MCW6038934.1"/>
    <property type="molecule type" value="Genomic_DNA"/>
</dbReference>
<keyword evidence="1" id="KW-1133">Transmembrane helix</keyword>
<evidence type="ECO:0000256" key="1">
    <source>
        <dbReference type="SAM" id="Phobius"/>
    </source>
</evidence>
<reference evidence="2 3" key="1">
    <citation type="submission" date="2021-08" db="EMBL/GenBank/DDBJ databases">
        <title>Draft genome sequence of Spirulina subsalsa with high tolerance to salinity and hype-accumulation of phycocyanin.</title>
        <authorList>
            <person name="Pei H."/>
            <person name="Jiang L."/>
        </authorList>
    </citation>
    <scope>NUCLEOTIDE SEQUENCE [LARGE SCALE GENOMIC DNA]</scope>
    <source>
        <strain evidence="2 3">FACHB-351</strain>
    </source>
</reference>
<dbReference type="PROSITE" id="PS51257">
    <property type="entry name" value="PROKAR_LIPOPROTEIN"/>
    <property type="match status" value="1"/>
</dbReference>
<keyword evidence="1" id="KW-0812">Transmembrane</keyword>
<name>A0ABT3LCV2_9CYAN</name>
<evidence type="ECO:0000313" key="3">
    <source>
        <dbReference type="Proteomes" id="UP001526426"/>
    </source>
</evidence>
<feature type="transmembrane region" description="Helical" evidence="1">
    <location>
        <begin position="12"/>
        <end position="30"/>
    </location>
</feature>
<protein>
    <submittedName>
        <fullName evidence="2">Anaerobic ribonucleoside-triphosphate reductase</fullName>
    </submittedName>
</protein>
<keyword evidence="3" id="KW-1185">Reference proteome</keyword>
<sequence>MNQNFYKLSQINSSSIGCGLLFILICLLLGSVGLGWVVNGFFIFLFLLFITPPLLLLGARWWIRRKLVEDQCPVCDYRFTGFDGVEIQCPSCGESLNVTQSGFQRITPPGTIDVEAVNVEVVEVSTPQLED</sequence>
<comment type="caution">
    <text evidence="2">The sequence shown here is derived from an EMBL/GenBank/DDBJ whole genome shotgun (WGS) entry which is preliminary data.</text>
</comment>